<keyword evidence="3" id="KW-1185">Reference proteome</keyword>
<protein>
    <submittedName>
        <fullName evidence="2">Uncharacterized protein</fullName>
    </submittedName>
</protein>
<gene>
    <name evidence="2" type="ORF">H5P30_16670</name>
</gene>
<dbReference type="AlphaFoldDB" id="A0A7X1B0N4"/>
<dbReference type="RefSeq" id="WP_185694045.1">
    <property type="nucleotide sequence ID" value="NZ_JACHVA010000126.1"/>
</dbReference>
<evidence type="ECO:0000313" key="3">
    <source>
        <dbReference type="Proteomes" id="UP000525652"/>
    </source>
</evidence>
<name>A0A7X1B0N4_9BACT</name>
<proteinExistence type="predicted"/>
<accession>A0A7X1B0N4</accession>
<evidence type="ECO:0000256" key="1">
    <source>
        <dbReference type="SAM" id="SignalP"/>
    </source>
</evidence>
<comment type="caution">
    <text evidence="2">The sequence shown here is derived from an EMBL/GenBank/DDBJ whole genome shotgun (WGS) entry which is preliminary data.</text>
</comment>
<organism evidence="2 3">
    <name type="scientific">Puniceicoccus vermicola</name>
    <dbReference type="NCBI Taxonomy" id="388746"/>
    <lineage>
        <taxon>Bacteria</taxon>
        <taxon>Pseudomonadati</taxon>
        <taxon>Verrucomicrobiota</taxon>
        <taxon>Opitutia</taxon>
        <taxon>Puniceicoccales</taxon>
        <taxon>Puniceicoccaceae</taxon>
        <taxon>Puniceicoccus</taxon>
    </lineage>
</organism>
<feature type="chain" id="PRO_5030580929" evidence="1">
    <location>
        <begin position="30"/>
        <end position="314"/>
    </location>
</feature>
<feature type="signal peptide" evidence="1">
    <location>
        <begin position="1"/>
        <end position="29"/>
    </location>
</feature>
<reference evidence="2 3" key="1">
    <citation type="submission" date="2020-07" db="EMBL/GenBank/DDBJ databases">
        <authorList>
            <person name="Feng X."/>
        </authorList>
    </citation>
    <scope>NUCLEOTIDE SEQUENCE [LARGE SCALE GENOMIC DNA]</scope>
    <source>
        <strain evidence="2 3">JCM14086</strain>
    </source>
</reference>
<dbReference type="Proteomes" id="UP000525652">
    <property type="component" value="Unassembled WGS sequence"/>
</dbReference>
<evidence type="ECO:0000313" key="2">
    <source>
        <dbReference type="EMBL" id="MBC2603419.1"/>
    </source>
</evidence>
<keyword evidence="1" id="KW-0732">Signal</keyword>
<dbReference type="EMBL" id="JACHVA010000126">
    <property type="protein sequence ID" value="MBC2603419.1"/>
    <property type="molecule type" value="Genomic_DNA"/>
</dbReference>
<sequence length="314" mass="35473">MSFLKTLWIPFAALVVPTLSLSASENALARVSSKDGETLTISVGDYRTSFDRTASWTMRSVYYQDRCINDSSGGYYLGTVLKERHGKEGDPFLGSGHRPEEIQEFTVRVFQDDQLLEEPPLEPGLSLEEGNRVLVNKKSNFVSEYSGHLLSIDSTTIISAGGIEQRVTEVGGSGDLAKIVFVYPFMHMLPKSTDLYYAFYEDSFVESGGFVEDKSMTLKKNVTGLLAFDPTHSVGIYLYHQETYPDARLFIFNRKRDNKLYFRYPHPKTEDQSIRYSVYLKAFSASAIARKPEKGFEEMILPSGTEEITIYVEN</sequence>